<dbReference type="InterPro" id="IPR036322">
    <property type="entry name" value="WD40_repeat_dom_sf"/>
</dbReference>
<dbReference type="PROSITE" id="PS50294">
    <property type="entry name" value="WD_REPEATS_REGION"/>
    <property type="match status" value="1"/>
</dbReference>
<dbReference type="GO" id="GO:0000462">
    <property type="term" value="P:maturation of SSU-rRNA from tricistronic rRNA transcript (SSU-rRNA, 5.8S rRNA, LSU-rRNA)"/>
    <property type="evidence" value="ECO:0007669"/>
    <property type="project" value="TreeGrafter"/>
</dbReference>
<dbReference type="AlphaFoldDB" id="A0AA85JQ24"/>
<reference evidence="9" key="1">
    <citation type="submission" date="2022-06" db="EMBL/GenBank/DDBJ databases">
        <authorList>
            <person name="Berger JAMES D."/>
            <person name="Berger JAMES D."/>
        </authorList>
    </citation>
    <scope>NUCLEOTIDE SEQUENCE [LARGE SCALE GENOMIC DNA]</scope>
</reference>
<dbReference type="InterPro" id="IPR019775">
    <property type="entry name" value="WD40_repeat_CS"/>
</dbReference>
<evidence type="ECO:0000256" key="7">
    <source>
        <dbReference type="SAM" id="MobiDB-lite"/>
    </source>
</evidence>
<feature type="region of interest" description="Disordered" evidence="7">
    <location>
        <begin position="498"/>
        <end position="533"/>
    </location>
</feature>
<evidence type="ECO:0000256" key="4">
    <source>
        <dbReference type="ARBA" id="ARBA00022737"/>
    </source>
</evidence>
<dbReference type="WBParaSite" id="TREG1_460.1">
    <property type="protein sequence ID" value="TREG1_460.1"/>
    <property type="gene ID" value="TREG1_460"/>
</dbReference>
<evidence type="ECO:0000259" key="8">
    <source>
        <dbReference type="SMART" id="SM01033"/>
    </source>
</evidence>
<keyword evidence="5" id="KW-0539">Nucleus</keyword>
<evidence type="ECO:0000256" key="3">
    <source>
        <dbReference type="ARBA" id="ARBA00022574"/>
    </source>
</evidence>
<dbReference type="Gene3D" id="2.130.10.10">
    <property type="entry name" value="YVTN repeat-like/Quinoprotein amine dehydrogenase"/>
    <property type="match status" value="2"/>
</dbReference>
<feature type="domain" description="BING4 C-terminal" evidence="8">
    <location>
        <begin position="346"/>
        <end position="424"/>
    </location>
</feature>
<organism evidence="9 10">
    <name type="scientific">Trichobilharzia regenti</name>
    <name type="common">Nasal bird schistosome</name>
    <dbReference type="NCBI Taxonomy" id="157069"/>
    <lineage>
        <taxon>Eukaryota</taxon>
        <taxon>Metazoa</taxon>
        <taxon>Spiralia</taxon>
        <taxon>Lophotrochozoa</taxon>
        <taxon>Platyhelminthes</taxon>
        <taxon>Trematoda</taxon>
        <taxon>Digenea</taxon>
        <taxon>Strigeidida</taxon>
        <taxon>Schistosomatoidea</taxon>
        <taxon>Schistosomatidae</taxon>
        <taxon>Trichobilharzia</taxon>
    </lineage>
</organism>
<dbReference type="Pfam" id="PF08149">
    <property type="entry name" value="BING4CT"/>
    <property type="match status" value="1"/>
</dbReference>
<proteinExistence type="predicted"/>
<dbReference type="Proteomes" id="UP000050795">
    <property type="component" value="Unassembled WGS sequence"/>
</dbReference>
<keyword evidence="3 6" id="KW-0853">WD repeat</keyword>
<dbReference type="InterPro" id="IPR015943">
    <property type="entry name" value="WD40/YVTN_repeat-like_dom_sf"/>
</dbReference>
<name>A0AA85JQ24_TRIRE</name>
<dbReference type="PANTHER" id="PTHR14085:SF3">
    <property type="entry name" value="WD REPEAT-CONTAINING PROTEIN 46"/>
    <property type="match status" value="1"/>
</dbReference>
<evidence type="ECO:0000313" key="9">
    <source>
        <dbReference type="Proteomes" id="UP000050795"/>
    </source>
</evidence>
<evidence type="ECO:0000256" key="1">
    <source>
        <dbReference type="ARBA" id="ARBA00004604"/>
    </source>
</evidence>
<evidence type="ECO:0000256" key="5">
    <source>
        <dbReference type="ARBA" id="ARBA00023242"/>
    </source>
</evidence>
<dbReference type="PANTHER" id="PTHR14085">
    <property type="entry name" value="WD-REPEAT PROTEIN BING4"/>
    <property type="match status" value="1"/>
</dbReference>
<dbReference type="SUPFAM" id="SSF50978">
    <property type="entry name" value="WD40 repeat-like"/>
    <property type="match status" value="1"/>
</dbReference>
<feature type="repeat" description="WD" evidence="6">
    <location>
        <begin position="245"/>
        <end position="280"/>
    </location>
</feature>
<dbReference type="SMART" id="SM00320">
    <property type="entry name" value="WD40"/>
    <property type="match status" value="5"/>
</dbReference>
<evidence type="ECO:0000256" key="6">
    <source>
        <dbReference type="PROSITE-ProRule" id="PRU00221"/>
    </source>
</evidence>
<reference evidence="10" key="2">
    <citation type="submission" date="2023-11" db="UniProtKB">
        <authorList>
            <consortium name="WormBaseParasite"/>
        </authorList>
    </citation>
    <scope>IDENTIFICATION</scope>
</reference>
<dbReference type="GO" id="GO:0032040">
    <property type="term" value="C:small-subunit processome"/>
    <property type="evidence" value="ECO:0007669"/>
    <property type="project" value="TreeGrafter"/>
</dbReference>
<evidence type="ECO:0000313" key="10">
    <source>
        <dbReference type="WBParaSite" id="TREG1_460.1"/>
    </source>
</evidence>
<accession>A0AA85JQ24</accession>
<evidence type="ECO:0000256" key="2">
    <source>
        <dbReference type="ARBA" id="ARBA00022552"/>
    </source>
</evidence>
<dbReference type="GO" id="GO:0030686">
    <property type="term" value="C:90S preribosome"/>
    <property type="evidence" value="ECO:0007669"/>
    <property type="project" value="TreeGrafter"/>
</dbReference>
<feature type="compositionally biased region" description="Polar residues" evidence="7">
    <location>
        <begin position="516"/>
        <end position="526"/>
    </location>
</feature>
<sequence length="553" mass="62214">MTSRTFQTVQGMETKKLPERFFRKKAEAFNRKAKHAKQRVAQVTTLHNVAPGAIEKEEDEKITQDDILKEVDIGSATKRFDIKLKYGPYALDYSRNGRFLALCGKSGHIAAFDWMIKKPLFEINVNNECKDVKFLHQETFVAVAEKNYVTIYDNQGLEVHCLKKLNGILRLEFLPYHFLLVSSANNGFLYYLDCSVGTVVASIPTYMGRLGVMCQNPSNGVICTGHNDGVVSMWVPSEKSFVVKMLTHPTAITSIACDRTGSYLATCGVDRKLKIWDLRSTYDPLSEILLPVSASTTDYSQRGLLALGAGNTVQVLRDPHCIPPTNTSKVFETILPDVNKRVLSNAYLSHYAVHPVHRVRFCPYEDVLAIGNSAGMSSILCPGSAEPNYDALEENPFANKRYRQEREVRRLLDKIPYTMISLKSIVGEVRREDILEEWEKKKAALLGQTPKVDVPVINKNKGKGRSKPGRIEAKKQNIRFDRKMFTIKEVLGVREAEEKLKRKQASSSAAKKKNDTSTSPLSQQPSEALVTKKKLAKRRLKSALDVLIPPKEF</sequence>
<keyword evidence="4" id="KW-0677">Repeat</keyword>
<dbReference type="PROSITE" id="PS50082">
    <property type="entry name" value="WD_REPEATS_2"/>
    <property type="match status" value="1"/>
</dbReference>
<comment type="subcellular location">
    <subcellularLocation>
        <location evidence="1">Nucleus</location>
        <location evidence="1">Nucleolus</location>
    </subcellularLocation>
</comment>
<dbReference type="InterPro" id="IPR040315">
    <property type="entry name" value="WDR46/Utp7"/>
</dbReference>
<dbReference type="FunFam" id="2.130.10.10:FF:000378">
    <property type="entry name" value="U3 small nucleolar RNA-associated protein 7"/>
    <property type="match status" value="1"/>
</dbReference>
<keyword evidence="9" id="KW-1185">Reference proteome</keyword>
<dbReference type="SMART" id="SM01033">
    <property type="entry name" value="BING4CT"/>
    <property type="match status" value="1"/>
</dbReference>
<keyword evidence="2" id="KW-0698">rRNA processing</keyword>
<dbReference type="Pfam" id="PF00400">
    <property type="entry name" value="WD40"/>
    <property type="match status" value="1"/>
</dbReference>
<dbReference type="InterPro" id="IPR012952">
    <property type="entry name" value="BING4_C_dom"/>
</dbReference>
<protein>
    <recommendedName>
        <fullName evidence="8">BING4 C-terminal domain-containing protein</fullName>
    </recommendedName>
</protein>
<dbReference type="InterPro" id="IPR001680">
    <property type="entry name" value="WD40_rpt"/>
</dbReference>
<dbReference type="PROSITE" id="PS00678">
    <property type="entry name" value="WD_REPEATS_1"/>
    <property type="match status" value="1"/>
</dbReference>